<accession>F2T1R5</accession>
<proteinExistence type="predicted"/>
<organism evidence="1">
    <name type="scientific">Ajellomyces dermatitidis (strain ATCC 18188 / CBS 674.68)</name>
    <name type="common">Blastomyces dermatitidis</name>
    <dbReference type="NCBI Taxonomy" id="653446"/>
    <lineage>
        <taxon>Eukaryota</taxon>
        <taxon>Fungi</taxon>
        <taxon>Dikarya</taxon>
        <taxon>Ascomycota</taxon>
        <taxon>Pezizomycotina</taxon>
        <taxon>Eurotiomycetes</taxon>
        <taxon>Eurotiomycetidae</taxon>
        <taxon>Onygenales</taxon>
        <taxon>Ajellomycetaceae</taxon>
        <taxon>Blastomyces</taxon>
    </lineage>
</organism>
<dbReference type="HOGENOM" id="CLU_1834615_0_0_1"/>
<gene>
    <name evidence="1" type="ORF">BDDG_00336</name>
</gene>
<reference evidence="1" key="1">
    <citation type="submission" date="2010-03" db="EMBL/GenBank/DDBJ databases">
        <title>Annotation of Blastomyces dermatitidis strain ATCC 18188.</title>
        <authorList>
            <consortium name="The Broad Institute Genome Sequencing Platform"/>
            <consortium name="Broad Institute Genome Sequencing Center for Infectious Disease."/>
            <person name="Cuomo C."/>
            <person name="Klein B."/>
            <person name="Sullivan T."/>
            <person name="Heitman J."/>
            <person name="Young S."/>
            <person name="Zeng Q."/>
            <person name="Gargeya S."/>
            <person name="Alvarado L."/>
            <person name="Berlin A.M."/>
            <person name="Chapman S.B."/>
            <person name="Chen Z."/>
            <person name="Freedman E."/>
            <person name="Gellesch M."/>
            <person name="Goldberg J."/>
            <person name="Griggs A."/>
            <person name="Gujja S."/>
            <person name="Heilman E."/>
            <person name="Heiman D."/>
            <person name="Howarth C."/>
            <person name="Mehta T."/>
            <person name="Neiman D."/>
            <person name="Pearson M."/>
            <person name="Roberts A."/>
            <person name="Saif S."/>
            <person name="Shea T."/>
            <person name="Shenoy N."/>
            <person name="Sisk P."/>
            <person name="Stolte C."/>
            <person name="Sykes S."/>
            <person name="White J."/>
            <person name="Yandava C."/>
            <person name="Haas B."/>
            <person name="Nusbaum C."/>
            <person name="Birren B."/>
        </authorList>
    </citation>
    <scope>NUCLEOTIDE SEQUENCE [LARGE SCALE GENOMIC DNA]</scope>
    <source>
        <strain evidence="1">ATCC 18188</strain>
    </source>
</reference>
<dbReference type="EMBL" id="GG749407">
    <property type="protein sequence ID" value="EGE77399.2"/>
    <property type="molecule type" value="Genomic_DNA"/>
</dbReference>
<dbReference type="AlphaFoldDB" id="F2T1R5"/>
<protein>
    <submittedName>
        <fullName evidence="1">Uncharacterized protein</fullName>
    </submittedName>
</protein>
<name>F2T1R5_AJEDA</name>
<evidence type="ECO:0000313" key="1">
    <source>
        <dbReference type="EMBL" id="EGE77399.2"/>
    </source>
</evidence>
<dbReference type="Proteomes" id="UP000007802">
    <property type="component" value="Unassembled WGS sequence"/>
</dbReference>
<sequence length="192" mass="21821">MRNLLFARIEILNEVMQDIVRFPPSLARFKLQRWLLGPIHELPTDEVRPEDVVGMFKLKCDKDPSIWDLPCTLLSDLDHISSGRKSEGLVRCRLSLILLNCLAAEERCYNAVISDQSIAPPDSEIIPGQASPTLSGASWCPVGPEIVRLSVETPLSSAVEYNGRARLLYGTADFALWYGSRTQRRWRQIWWL</sequence>